<dbReference type="KEGG" id="vg:28801785"/>
<dbReference type="EMBL" id="KU253712">
    <property type="protein sequence ID" value="AMB18706.1"/>
    <property type="molecule type" value="Genomic_DNA"/>
</dbReference>
<dbReference type="GeneID" id="28801785"/>
<protein>
    <submittedName>
        <fullName evidence="1">Uncharacterized protein</fullName>
    </submittedName>
</protein>
<proteinExistence type="predicted"/>
<evidence type="ECO:0000313" key="2">
    <source>
        <dbReference type="Proteomes" id="UP000204502"/>
    </source>
</evidence>
<accession>A0A0Y0AS73</accession>
<organism evidence="1 2">
    <name type="scientific">Bacillus phage Eldridge</name>
    <dbReference type="NCBI Taxonomy" id="1776293"/>
    <lineage>
        <taxon>Viruses</taxon>
        <taxon>Duplodnaviria</taxon>
        <taxon>Heunggongvirae</taxon>
        <taxon>Uroviricota</taxon>
        <taxon>Caudoviricetes</taxon>
        <taxon>Herelleviridae</taxon>
        <taxon>Bastillevirinae</taxon>
        <taxon>Eldridgevirus</taxon>
        <taxon>Eldridgevirus eldridge</taxon>
    </lineage>
</organism>
<evidence type="ECO:0000313" key="1">
    <source>
        <dbReference type="EMBL" id="AMB18706.1"/>
    </source>
</evidence>
<keyword evidence="2" id="KW-1185">Reference proteome</keyword>
<dbReference type="OrthoDB" id="40620at10239"/>
<reference evidence="1 2" key="1">
    <citation type="journal article" date="2016" name="Genome Announc.">
        <title>Complete Genome Sequence of Bacillus megaterium Bacteriophage Eldridge.</title>
        <authorList>
            <person name="Reveille A.M."/>
            <person name="Eldridge K.A."/>
            <person name="Temple L.M."/>
        </authorList>
    </citation>
    <scope>NUCLEOTIDE SEQUENCE [LARGE SCALE GENOMIC DNA]</scope>
</reference>
<gene>
    <name evidence="1" type="ORF">Eldridge_0126</name>
</gene>
<dbReference type="RefSeq" id="YP_009274830.1">
    <property type="nucleotide sequence ID" value="NC_030920.1"/>
</dbReference>
<sequence length="71" mass="8683">MEKDGLRYSFEKMYDGDGNFERYQVRLNGEFIMYSEDRFPDSIDKRLKENGFDSRQEVLDYLSEERLKRLI</sequence>
<dbReference type="Proteomes" id="UP000204502">
    <property type="component" value="Segment"/>
</dbReference>
<name>A0A0Y0AS73_9CAUD</name>